<evidence type="ECO:0000313" key="1">
    <source>
        <dbReference type="EMBL" id="GMH48603.1"/>
    </source>
</evidence>
<keyword evidence="2" id="KW-1185">Reference proteome</keyword>
<protein>
    <submittedName>
        <fullName evidence="1">Uncharacterized protein</fullName>
    </submittedName>
</protein>
<sequence length="50" mass="6134">MLERNSNQAYMQLQNLMKSSRVAGNIRRHKAFEKKHVRRVRLKELKVRKR</sequence>
<name>A0A9W7DMK8_9STRA</name>
<proteinExistence type="predicted"/>
<comment type="caution">
    <text evidence="1">The sequence shown here is derived from an EMBL/GenBank/DDBJ whole genome shotgun (WGS) entry which is preliminary data.</text>
</comment>
<reference evidence="1" key="1">
    <citation type="submission" date="2022-07" db="EMBL/GenBank/DDBJ databases">
        <title>Genome analysis of Parmales, a sister group of diatoms, reveals the evolutionary specialization of diatoms from phago-mixotrophs to photoautotrophs.</title>
        <authorList>
            <person name="Ban H."/>
            <person name="Sato S."/>
            <person name="Yoshikawa S."/>
            <person name="Kazumasa Y."/>
            <person name="Nakamura Y."/>
            <person name="Ichinomiya M."/>
            <person name="Saitoh K."/>
            <person name="Sato N."/>
            <person name="Blanc-Mathieu R."/>
            <person name="Endo H."/>
            <person name="Kuwata A."/>
            <person name="Ogata H."/>
        </authorList>
    </citation>
    <scope>NUCLEOTIDE SEQUENCE</scope>
</reference>
<evidence type="ECO:0000313" key="2">
    <source>
        <dbReference type="Proteomes" id="UP001165082"/>
    </source>
</evidence>
<gene>
    <name evidence="1" type="ORF">TrRE_jg12448</name>
</gene>
<dbReference type="AlphaFoldDB" id="A0A9W7DMK8"/>
<dbReference type="Proteomes" id="UP001165082">
    <property type="component" value="Unassembled WGS sequence"/>
</dbReference>
<feature type="non-terminal residue" evidence="1">
    <location>
        <position position="50"/>
    </location>
</feature>
<dbReference type="OrthoDB" id="10529753at2759"/>
<organism evidence="1 2">
    <name type="scientific">Triparma retinervis</name>
    <dbReference type="NCBI Taxonomy" id="2557542"/>
    <lineage>
        <taxon>Eukaryota</taxon>
        <taxon>Sar</taxon>
        <taxon>Stramenopiles</taxon>
        <taxon>Ochrophyta</taxon>
        <taxon>Bolidophyceae</taxon>
        <taxon>Parmales</taxon>
        <taxon>Triparmaceae</taxon>
        <taxon>Triparma</taxon>
    </lineage>
</organism>
<accession>A0A9W7DMK8</accession>
<dbReference type="EMBL" id="BRXZ01003159">
    <property type="protein sequence ID" value="GMH48603.1"/>
    <property type="molecule type" value="Genomic_DNA"/>
</dbReference>